<evidence type="ECO:0000256" key="5">
    <source>
        <dbReference type="ARBA" id="ARBA00022821"/>
    </source>
</evidence>
<evidence type="ECO:0000259" key="9">
    <source>
        <dbReference type="Pfam" id="PF23247"/>
    </source>
</evidence>
<comment type="similarity">
    <text evidence="1">Belongs to the disease resistance NB-LRR family.</text>
</comment>
<dbReference type="Pfam" id="PF00931">
    <property type="entry name" value="NB-ARC"/>
    <property type="match status" value="1"/>
</dbReference>
<evidence type="ECO:0000256" key="6">
    <source>
        <dbReference type="ARBA" id="ARBA00022840"/>
    </source>
</evidence>
<dbReference type="InterPro" id="IPR058922">
    <property type="entry name" value="WHD_DRP"/>
</dbReference>
<dbReference type="FunFam" id="1.10.10.10:FF:000322">
    <property type="entry name" value="Probable disease resistance protein At1g63360"/>
    <property type="match status" value="1"/>
</dbReference>
<comment type="caution">
    <text evidence="11">The sequence shown here is derived from an EMBL/GenBank/DDBJ whole genome shotgun (WGS) entry which is preliminary data.</text>
</comment>
<keyword evidence="3" id="KW-0677">Repeat</keyword>
<reference evidence="11 12" key="1">
    <citation type="submission" date="2024-11" db="EMBL/GenBank/DDBJ databases">
        <title>A near-complete genome assembly of Cinchona calisaya.</title>
        <authorList>
            <person name="Lian D.C."/>
            <person name="Zhao X.W."/>
            <person name="Wei L."/>
        </authorList>
    </citation>
    <scope>NUCLEOTIDE SEQUENCE [LARGE SCALE GENOMIC DNA]</scope>
    <source>
        <tissue evidence="11">Nenye</tissue>
    </source>
</reference>
<evidence type="ECO:0000256" key="4">
    <source>
        <dbReference type="ARBA" id="ARBA00022741"/>
    </source>
</evidence>
<dbReference type="Gene3D" id="3.80.10.10">
    <property type="entry name" value="Ribonuclease Inhibitor"/>
    <property type="match status" value="2"/>
</dbReference>
<dbReference type="GO" id="GO:0005524">
    <property type="term" value="F:ATP binding"/>
    <property type="evidence" value="ECO:0007669"/>
    <property type="project" value="UniProtKB-KW"/>
</dbReference>
<keyword evidence="2" id="KW-0433">Leucine-rich repeat</keyword>
<dbReference type="PRINTS" id="PR00364">
    <property type="entry name" value="DISEASERSIST"/>
</dbReference>
<feature type="domain" description="Disease resistance protein winged helix" evidence="10">
    <location>
        <begin position="420"/>
        <end position="492"/>
    </location>
</feature>
<dbReference type="Proteomes" id="UP001630127">
    <property type="component" value="Unassembled WGS sequence"/>
</dbReference>
<dbReference type="PANTHER" id="PTHR33463">
    <property type="entry name" value="NB-ARC DOMAIN-CONTAINING PROTEIN-RELATED"/>
    <property type="match status" value="1"/>
</dbReference>
<keyword evidence="12" id="KW-1185">Reference proteome</keyword>
<feature type="domain" description="Disease resistance protein At4g27190-like leucine-rich repeats" evidence="9">
    <location>
        <begin position="814"/>
        <end position="934"/>
    </location>
</feature>
<sequence>MAEFISPVVGTLRCLCGNNRLFDPLCRQCHFLKNPRSNLIKLDRKMLWLEALASDVKQNLTEEKLSHGKDPKAEVTLWLDEVEAIRKTIEETHTSFEIGSSKRLIGCFPNYLNRVRVGKGVDEITGVVDELLKQGRRFEETSLVKKVPRSGWIFPESRIIGETLREVVERTWEYVLDRKIGKIGIFGMGGVGKTTVAVEINNRILRDGDAPFESVIWVTATKESNLLKLQKDIANRLGLSFREDDGRRIRAAKLLDALSQKASSFLLIIDDLWESYSLETIGIPDSTRENFCKLLITTRSKRICHKMETDKEIGVAVLSEEEGWGLFREKVGEEVLSSPVIEPVARTVARECGGLPLAIITVGRALRKETDHSRWNLALDELRNSLANDDMEKQVFARLRFSYDRLVDERTKSCFLYCALYPKGHFIDTKELIRYWIWVGFLDTYNFENIKEKNQLGMSILRELKDAGMLESVHQTSDENDYVKMHDLIRDMLIQLMREGRQYMIQAGIGLVLPPADERWHRNLESVSLMRNDISTLNFAPLCPKLLTLLLQYNSLSKEICPNFFEHMEMIRVLDLSFTGITKLPKSFSNLSNNLRALLLQSCWNLKYLPGLTGFSQLMVLDLSYTSIEHMQGGLDSLSNLRHLDLSYAEIPYFSADTLLNYHVLENLLVMCTSPLQVPAASLLYNSHLSILEANFNNFQDFNRYIQYGGWSYLESFKFCIGLSAPNIKIRQNGIVFSNVSFDETINHPWPFGRMNHLVLDSCKQITCLPEYIAVASSQLKSCKVSFCPDMEWIVVTAEWSNFPSLEWLEVDRMSKLRKLCRGIQLQGAFASLRMLRVYDCNNLKVLLPLQLVKHLKRLEEIEIQHCYKIEEIISEREEDEEITEIFSGEVILSTLNKLKLSSLPELKSIINTVVRCDSLSAIEVRNCPKLESLPRFDGSWSLFSSALLRNGNGTWSNPPQRENNLKSVNLSDQFPDVPECSSKREKMIKDDDVGKGKGTS</sequence>
<keyword evidence="5" id="KW-0611">Plant defense</keyword>
<dbReference type="Gene3D" id="3.40.50.300">
    <property type="entry name" value="P-loop containing nucleotide triphosphate hydrolases"/>
    <property type="match status" value="1"/>
</dbReference>
<feature type="region of interest" description="Disordered" evidence="7">
    <location>
        <begin position="956"/>
        <end position="1001"/>
    </location>
</feature>
<dbReference type="GO" id="GO:0051607">
    <property type="term" value="P:defense response to virus"/>
    <property type="evidence" value="ECO:0007669"/>
    <property type="project" value="UniProtKB-ARBA"/>
</dbReference>
<dbReference type="Pfam" id="PF23247">
    <property type="entry name" value="LRR_RPS2"/>
    <property type="match status" value="1"/>
</dbReference>
<dbReference type="PANTHER" id="PTHR33463:SF209">
    <property type="entry name" value="DISEASE RESISTANCE PROTEIN RPS2-LIKE"/>
    <property type="match status" value="1"/>
</dbReference>
<evidence type="ECO:0008006" key="13">
    <source>
        <dbReference type="Google" id="ProtNLM"/>
    </source>
</evidence>
<dbReference type="InterPro" id="IPR002182">
    <property type="entry name" value="NB-ARC"/>
</dbReference>
<feature type="compositionally biased region" description="Polar residues" evidence="7">
    <location>
        <begin position="956"/>
        <end position="973"/>
    </location>
</feature>
<dbReference type="EMBL" id="JBJUIK010000012">
    <property type="protein sequence ID" value="KAL3509467.1"/>
    <property type="molecule type" value="Genomic_DNA"/>
</dbReference>
<dbReference type="InterPro" id="IPR027417">
    <property type="entry name" value="P-loop_NTPase"/>
</dbReference>
<dbReference type="FunFam" id="3.40.50.300:FF:001091">
    <property type="entry name" value="Probable disease resistance protein At1g61300"/>
    <property type="match status" value="1"/>
</dbReference>
<keyword evidence="6" id="KW-0067">ATP-binding</keyword>
<evidence type="ECO:0000259" key="8">
    <source>
        <dbReference type="Pfam" id="PF00931"/>
    </source>
</evidence>
<evidence type="ECO:0000313" key="12">
    <source>
        <dbReference type="Proteomes" id="UP001630127"/>
    </source>
</evidence>
<proteinExistence type="inferred from homology"/>
<evidence type="ECO:0000256" key="2">
    <source>
        <dbReference type="ARBA" id="ARBA00022614"/>
    </source>
</evidence>
<dbReference type="Pfam" id="PF23559">
    <property type="entry name" value="WHD_DRP"/>
    <property type="match status" value="1"/>
</dbReference>
<accession>A0ABD2YTB4</accession>
<evidence type="ECO:0000256" key="7">
    <source>
        <dbReference type="SAM" id="MobiDB-lite"/>
    </source>
</evidence>
<dbReference type="Gene3D" id="1.10.10.10">
    <property type="entry name" value="Winged helix-like DNA-binding domain superfamily/Winged helix DNA-binding domain"/>
    <property type="match status" value="1"/>
</dbReference>
<dbReference type="Gene3D" id="1.10.8.430">
    <property type="entry name" value="Helical domain of apoptotic protease-activating factors"/>
    <property type="match status" value="1"/>
</dbReference>
<name>A0ABD2YTB4_9GENT</name>
<feature type="domain" description="NB-ARC" evidence="8">
    <location>
        <begin position="167"/>
        <end position="334"/>
    </location>
</feature>
<dbReference type="InterPro" id="IPR050905">
    <property type="entry name" value="Plant_NBS-LRR"/>
</dbReference>
<evidence type="ECO:0000259" key="10">
    <source>
        <dbReference type="Pfam" id="PF23559"/>
    </source>
</evidence>
<keyword evidence="4" id="KW-0547">Nucleotide-binding</keyword>
<dbReference type="AlphaFoldDB" id="A0ABD2YTB4"/>
<evidence type="ECO:0000313" key="11">
    <source>
        <dbReference type="EMBL" id="KAL3509467.1"/>
    </source>
</evidence>
<dbReference type="InterPro" id="IPR032675">
    <property type="entry name" value="LRR_dom_sf"/>
</dbReference>
<evidence type="ECO:0000256" key="1">
    <source>
        <dbReference type="ARBA" id="ARBA00008894"/>
    </source>
</evidence>
<feature type="compositionally biased region" description="Basic and acidic residues" evidence="7">
    <location>
        <begin position="982"/>
        <end position="1001"/>
    </location>
</feature>
<dbReference type="InterPro" id="IPR057135">
    <property type="entry name" value="At4g27190-like_LRR"/>
</dbReference>
<gene>
    <name evidence="11" type="ORF">ACH5RR_028868</name>
</gene>
<organism evidence="11 12">
    <name type="scientific">Cinchona calisaya</name>
    <dbReference type="NCBI Taxonomy" id="153742"/>
    <lineage>
        <taxon>Eukaryota</taxon>
        <taxon>Viridiplantae</taxon>
        <taxon>Streptophyta</taxon>
        <taxon>Embryophyta</taxon>
        <taxon>Tracheophyta</taxon>
        <taxon>Spermatophyta</taxon>
        <taxon>Magnoliopsida</taxon>
        <taxon>eudicotyledons</taxon>
        <taxon>Gunneridae</taxon>
        <taxon>Pentapetalae</taxon>
        <taxon>asterids</taxon>
        <taxon>lamiids</taxon>
        <taxon>Gentianales</taxon>
        <taxon>Rubiaceae</taxon>
        <taxon>Cinchonoideae</taxon>
        <taxon>Cinchoneae</taxon>
        <taxon>Cinchona</taxon>
    </lineage>
</organism>
<evidence type="ECO:0000256" key="3">
    <source>
        <dbReference type="ARBA" id="ARBA00022737"/>
    </source>
</evidence>
<dbReference type="SUPFAM" id="SSF52058">
    <property type="entry name" value="L domain-like"/>
    <property type="match status" value="1"/>
</dbReference>
<dbReference type="SUPFAM" id="SSF52540">
    <property type="entry name" value="P-loop containing nucleoside triphosphate hydrolases"/>
    <property type="match status" value="1"/>
</dbReference>
<dbReference type="InterPro" id="IPR036388">
    <property type="entry name" value="WH-like_DNA-bd_sf"/>
</dbReference>
<dbReference type="InterPro" id="IPR042197">
    <property type="entry name" value="Apaf_helical"/>
</dbReference>
<protein>
    <recommendedName>
        <fullName evidence="13">NB-ARC domain-containing protein</fullName>
    </recommendedName>
</protein>